<reference evidence="2 3" key="1">
    <citation type="submission" date="2024-02" db="EMBL/GenBank/DDBJ databases">
        <title>First draft genome assembly of two strains of Seiridium cardinale.</title>
        <authorList>
            <person name="Emiliani G."/>
            <person name="Scali E."/>
        </authorList>
    </citation>
    <scope>NUCLEOTIDE SEQUENCE [LARGE SCALE GENOMIC DNA]</scope>
    <source>
        <strain evidence="2 3">BM-138-000479</strain>
    </source>
</reference>
<evidence type="ECO:0000259" key="1">
    <source>
        <dbReference type="PROSITE" id="PS51186"/>
    </source>
</evidence>
<dbReference type="InterPro" id="IPR016181">
    <property type="entry name" value="Acyl_CoA_acyltransferase"/>
</dbReference>
<dbReference type="EMBL" id="JARVKM010000020">
    <property type="protein sequence ID" value="KAK9777610.1"/>
    <property type="molecule type" value="Genomic_DNA"/>
</dbReference>
<dbReference type="Gene3D" id="3.40.630.30">
    <property type="match status" value="1"/>
</dbReference>
<organism evidence="2 3">
    <name type="scientific">Seiridium cardinale</name>
    <dbReference type="NCBI Taxonomy" id="138064"/>
    <lineage>
        <taxon>Eukaryota</taxon>
        <taxon>Fungi</taxon>
        <taxon>Dikarya</taxon>
        <taxon>Ascomycota</taxon>
        <taxon>Pezizomycotina</taxon>
        <taxon>Sordariomycetes</taxon>
        <taxon>Xylariomycetidae</taxon>
        <taxon>Amphisphaeriales</taxon>
        <taxon>Sporocadaceae</taxon>
        <taxon>Seiridium</taxon>
    </lineage>
</organism>
<dbReference type="Proteomes" id="UP001465668">
    <property type="component" value="Unassembled WGS sequence"/>
</dbReference>
<dbReference type="CDD" id="cd04301">
    <property type="entry name" value="NAT_SF"/>
    <property type="match status" value="1"/>
</dbReference>
<dbReference type="PANTHER" id="PTHR42791">
    <property type="entry name" value="GNAT FAMILY ACETYLTRANSFERASE"/>
    <property type="match status" value="1"/>
</dbReference>
<evidence type="ECO:0000313" key="3">
    <source>
        <dbReference type="Proteomes" id="UP001465668"/>
    </source>
</evidence>
<dbReference type="SUPFAM" id="SSF55729">
    <property type="entry name" value="Acyl-CoA N-acyltransferases (Nat)"/>
    <property type="match status" value="1"/>
</dbReference>
<dbReference type="InterPro" id="IPR052523">
    <property type="entry name" value="Trichothecene_AcTrans"/>
</dbReference>
<protein>
    <submittedName>
        <fullName evidence="2">Acetyltransferase-2</fullName>
    </submittedName>
</protein>
<evidence type="ECO:0000313" key="2">
    <source>
        <dbReference type="EMBL" id="KAK9777610.1"/>
    </source>
</evidence>
<sequence>MAPYTIAQCTVSDGAALTRNNIPAFWQDTNWVLSWNHKTLEQHLPEVTKRFPRVLINDRGTKRHQKALDPKTGRILGYARWHIPLEYATNEDGNPAWPEAIVPPVSPGEEAEIRRVAETAFWDPNTGPDVFIEVTRPVKNEILARKPYMRLEYLAVHPDNQGKGVGTALVESGMRQAEEMGLDIFIHAMKMGMGVYKRLGFRVEKELVMDDSPYGGDGDYRAWFLIYEQNRKPDL</sequence>
<dbReference type="PROSITE" id="PS51186">
    <property type="entry name" value="GNAT"/>
    <property type="match status" value="1"/>
</dbReference>
<comment type="caution">
    <text evidence="2">The sequence shown here is derived from an EMBL/GenBank/DDBJ whole genome shotgun (WGS) entry which is preliminary data.</text>
</comment>
<name>A0ABR2XVK4_9PEZI</name>
<dbReference type="Pfam" id="PF13508">
    <property type="entry name" value="Acetyltransf_7"/>
    <property type="match status" value="1"/>
</dbReference>
<keyword evidence="3" id="KW-1185">Reference proteome</keyword>
<gene>
    <name evidence="2" type="ORF">SCAR479_05658</name>
</gene>
<accession>A0ABR2XVK4</accession>
<dbReference type="PANTHER" id="PTHR42791:SF2">
    <property type="entry name" value="N-ACETYLTRANSFERASE DOMAIN-CONTAINING PROTEIN"/>
    <property type="match status" value="1"/>
</dbReference>
<proteinExistence type="predicted"/>
<dbReference type="InterPro" id="IPR000182">
    <property type="entry name" value="GNAT_dom"/>
</dbReference>
<feature type="domain" description="N-acetyltransferase" evidence="1">
    <location>
        <begin position="83"/>
        <end position="227"/>
    </location>
</feature>